<proteinExistence type="predicted"/>
<comment type="caution">
    <text evidence="1">The sequence shown here is derived from an EMBL/GenBank/DDBJ whole genome shotgun (WGS) entry which is preliminary data.</text>
</comment>
<dbReference type="AlphaFoldDB" id="A0AAN9SBC0"/>
<keyword evidence="2" id="KW-1185">Reference proteome</keyword>
<sequence length="128" mass="14902">MVPANGMEISLSFCKKLIRPIKPYHHDLSQLHCIESETHLSHHPTCLDNMMDFTTRVSRQIVHAHTTVSYPCHNPHTCETVFPIHTMKRRRNHTQSYTFNEPMPSTTAFNHNKTHALLIMLSNFKIKN</sequence>
<protein>
    <submittedName>
        <fullName evidence="1">Uncharacterized protein</fullName>
    </submittedName>
</protein>
<dbReference type="EMBL" id="JAYMYS010000005">
    <property type="protein sequence ID" value="KAK7392771.1"/>
    <property type="molecule type" value="Genomic_DNA"/>
</dbReference>
<organism evidence="1 2">
    <name type="scientific">Psophocarpus tetragonolobus</name>
    <name type="common">Winged bean</name>
    <name type="synonym">Dolichos tetragonolobus</name>
    <dbReference type="NCBI Taxonomy" id="3891"/>
    <lineage>
        <taxon>Eukaryota</taxon>
        <taxon>Viridiplantae</taxon>
        <taxon>Streptophyta</taxon>
        <taxon>Embryophyta</taxon>
        <taxon>Tracheophyta</taxon>
        <taxon>Spermatophyta</taxon>
        <taxon>Magnoliopsida</taxon>
        <taxon>eudicotyledons</taxon>
        <taxon>Gunneridae</taxon>
        <taxon>Pentapetalae</taxon>
        <taxon>rosids</taxon>
        <taxon>fabids</taxon>
        <taxon>Fabales</taxon>
        <taxon>Fabaceae</taxon>
        <taxon>Papilionoideae</taxon>
        <taxon>50 kb inversion clade</taxon>
        <taxon>NPAAA clade</taxon>
        <taxon>indigoferoid/millettioid clade</taxon>
        <taxon>Phaseoleae</taxon>
        <taxon>Psophocarpus</taxon>
    </lineage>
</organism>
<reference evidence="1 2" key="1">
    <citation type="submission" date="2024-01" db="EMBL/GenBank/DDBJ databases">
        <title>The genomes of 5 underutilized Papilionoideae crops provide insights into root nodulation and disease resistanc.</title>
        <authorList>
            <person name="Jiang F."/>
        </authorList>
    </citation>
    <scope>NUCLEOTIDE SEQUENCE [LARGE SCALE GENOMIC DNA]</scope>
    <source>
        <strain evidence="1">DUOXIRENSHENG_FW03</strain>
        <tissue evidence="1">Leaves</tissue>
    </source>
</reference>
<evidence type="ECO:0000313" key="2">
    <source>
        <dbReference type="Proteomes" id="UP001386955"/>
    </source>
</evidence>
<gene>
    <name evidence="1" type="ORF">VNO78_21218</name>
</gene>
<accession>A0AAN9SBC0</accession>
<evidence type="ECO:0000313" key="1">
    <source>
        <dbReference type="EMBL" id="KAK7392771.1"/>
    </source>
</evidence>
<name>A0AAN9SBC0_PSOTE</name>
<dbReference type="Proteomes" id="UP001386955">
    <property type="component" value="Unassembled WGS sequence"/>
</dbReference>